<dbReference type="InterPro" id="IPR040255">
    <property type="entry name" value="Non-specific_endonuclease"/>
</dbReference>
<feature type="domain" description="DNA/RNA non-specific endonuclease/pyrophosphatase/phosphodiesterase" evidence="3">
    <location>
        <begin position="42"/>
        <end position="257"/>
    </location>
</feature>
<keyword evidence="4" id="KW-0540">Nuclease</keyword>
<comment type="caution">
    <text evidence="4">The sequence shown here is derived from an EMBL/GenBank/DDBJ whole genome shotgun (WGS) entry which is preliminary data.</text>
</comment>
<keyword evidence="4" id="KW-0378">Hydrolase</keyword>
<dbReference type="Pfam" id="PF01223">
    <property type="entry name" value="Endonuclease_NS"/>
    <property type="match status" value="1"/>
</dbReference>
<evidence type="ECO:0000256" key="1">
    <source>
        <dbReference type="SAM" id="MobiDB-lite"/>
    </source>
</evidence>
<dbReference type="SUPFAM" id="SSF54060">
    <property type="entry name" value="His-Me finger endonucleases"/>
    <property type="match status" value="1"/>
</dbReference>
<dbReference type="CDD" id="cd00091">
    <property type="entry name" value="NUC"/>
    <property type="match status" value="1"/>
</dbReference>
<dbReference type="InterPro" id="IPR001604">
    <property type="entry name" value="Endo_G_ENPP1-like_dom"/>
</dbReference>
<evidence type="ECO:0000259" key="2">
    <source>
        <dbReference type="SMART" id="SM00477"/>
    </source>
</evidence>
<dbReference type="InterPro" id="IPR020821">
    <property type="entry name" value="ENPP1-3/EXOG-like_nuc-like"/>
</dbReference>
<dbReference type="GO" id="GO:0004519">
    <property type="term" value="F:endonuclease activity"/>
    <property type="evidence" value="ECO:0007669"/>
    <property type="project" value="UniProtKB-KW"/>
</dbReference>
<proteinExistence type="predicted"/>
<dbReference type="Gene3D" id="3.40.570.10">
    <property type="entry name" value="Extracellular Endonuclease, subunit A"/>
    <property type="match status" value="1"/>
</dbReference>
<protein>
    <submittedName>
        <fullName evidence="4">DNA/RNA non-specific endonuclease</fullName>
    </submittedName>
</protein>
<dbReference type="EMBL" id="JANTEZ010000005">
    <property type="protein sequence ID" value="MCS5715447.1"/>
    <property type="molecule type" value="Genomic_DNA"/>
</dbReference>
<feature type="region of interest" description="Disordered" evidence="1">
    <location>
        <begin position="1"/>
        <end position="29"/>
    </location>
</feature>
<organism evidence="4 5">
    <name type="scientific">Herbiconiux gentiana</name>
    <dbReference type="NCBI Taxonomy" id="2970912"/>
    <lineage>
        <taxon>Bacteria</taxon>
        <taxon>Bacillati</taxon>
        <taxon>Actinomycetota</taxon>
        <taxon>Actinomycetes</taxon>
        <taxon>Micrococcales</taxon>
        <taxon>Microbacteriaceae</taxon>
        <taxon>Herbiconiux</taxon>
    </lineage>
</organism>
<dbReference type="InterPro" id="IPR044925">
    <property type="entry name" value="His-Me_finger_sf"/>
</dbReference>
<evidence type="ECO:0000259" key="3">
    <source>
        <dbReference type="SMART" id="SM00892"/>
    </source>
</evidence>
<sequence>MSGYDPEFLQLDDDGDDGDSRRALPIPAPRGQAQAARIRTLDYTHFTVLLDAGRRLAAATAVNIDGAALLDLGRGDDWHLDDRVPADEQAGPELYARNDLDRGHLVRRRDPVWGDVEIASEANFDSFCYTNAAPQAAVFNQSIELWNGLEDLVLQYASANRLRLSVFTGPVFADDDEPYRGVRIPTQFWKVAAWASGGRLQASGYLLDQSPQLGGIDLEQTATDAPPPLGPFRTFQLPVADLDELTGLDFKPLVASDVLASTVPTAGVHRERWIELTAPEHLRW</sequence>
<evidence type="ECO:0000313" key="4">
    <source>
        <dbReference type="EMBL" id="MCS5715447.1"/>
    </source>
</evidence>
<dbReference type="PANTHER" id="PTHR13966:SF5">
    <property type="entry name" value="ENDONUCLEASE G, MITOCHONDRIAL"/>
    <property type="match status" value="1"/>
</dbReference>
<dbReference type="InterPro" id="IPR044929">
    <property type="entry name" value="DNA/RNA_non-sp_Endonuclease_sf"/>
</dbReference>
<dbReference type="SMART" id="SM00892">
    <property type="entry name" value="Endonuclease_NS"/>
    <property type="match status" value="1"/>
</dbReference>
<gene>
    <name evidence="4" type="ORF">NVV95_12930</name>
</gene>
<feature type="domain" description="ENPP1-3/EXOG-like endonuclease/phosphodiesterase" evidence="2">
    <location>
        <begin position="43"/>
        <end position="257"/>
    </location>
</feature>
<evidence type="ECO:0000313" key="5">
    <source>
        <dbReference type="Proteomes" id="UP001165580"/>
    </source>
</evidence>
<dbReference type="PANTHER" id="PTHR13966">
    <property type="entry name" value="ENDONUCLEASE RELATED"/>
    <property type="match status" value="1"/>
</dbReference>
<keyword evidence="4" id="KW-0255">Endonuclease</keyword>
<keyword evidence="5" id="KW-1185">Reference proteome</keyword>
<dbReference type="Proteomes" id="UP001165580">
    <property type="component" value="Unassembled WGS sequence"/>
</dbReference>
<reference evidence="4" key="1">
    <citation type="submission" date="2022-08" db="EMBL/GenBank/DDBJ databases">
        <authorList>
            <person name="Deng Y."/>
            <person name="Han X.-F."/>
            <person name="Zhang Y.-Q."/>
        </authorList>
    </citation>
    <scope>NUCLEOTIDE SEQUENCE</scope>
    <source>
        <strain evidence="4">CPCC 205716</strain>
    </source>
</reference>
<accession>A0ABT2GGV3</accession>
<dbReference type="SMART" id="SM00477">
    <property type="entry name" value="NUC"/>
    <property type="match status" value="1"/>
</dbReference>
<dbReference type="RefSeq" id="WP_259486963.1">
    <property type="nucleotide sequence ID" value="NZ_JANTEZ010000005.1"/>
</dbReference>
<name>A0ABT2GGV3_9MICO</name>